<organism evidence="2 3">
    <name type="scientific">Enorma phocaeensis</name>
    <dbReference type="NCBI Taxonomy" id="1871019"/>
    <lineage>
        <taxon>Bacteria</taxon>
        <taxon>Bacillati</taxon>
        <taxon>Actinomycetota</taxon>
        <taxon>Coriobacteriia</taxon>
        <taxon>Coriobacteriales</taxon>
        <taxon>Coriobacteriaceae</taxon>
        <taxon>Enorma</taxon>
    </lineage>
</organism>
<sequence>MLIWTISYCTSTGILSAQALSPVLPCIVGAAYLRRYSRKAGCDMGDDASAAA</sequence>
<dbReference type="RefSeq" id="WP_273189749.1">
    <property type="nucleotide sequence ID" value="NZ_DYUZ01000018.1"/>
</dbReference>
<keyword evidence="1" id="KW-0472">Membrane</keyword>
<keyword evidence="1" id="KW-1133">Transmembrane helix</keyword>
<reference evidence="2" key="2">
    <citation type="submission" date="2021-09" db="EMBL/GenBank/DDBJ databases">
        <authorList>
            <person name="Gilroy R."/>
        </authorList>
    </citation>
    <scope>NUCLEOTIDE SEQUENCE</scope>
    <source>
        <strain evidence="2">ChiHjej13B12-9602</strain>
    </source>
</reference>
<name>A0A921IVW7_9ACTN</name>
<evidence type="ECO:0000313" key="3">
    <source>
        <dbReference type="Proteomes" id="UP000753256"/>
    </source>
</evidence>
<protein>
    <submittedName>
        <fullName evidence="2">Uncharacterized protein</fullName>
    </submittedName>
</protein>
<proteinExistence type="predicted"/>
<dbReference type="AlphaFoldDB" id="A0A921IVW7"/>
<dbReference type="Proteomes" id="UP000753256">
    <property type="component" value="Unassembled WGS sequence"/>
</dbReference>
<feature type="transmembrane region" description="Helical" evidence="1">
    <location>
        <begin position="12"/>
        <end position="33"/>
    </location>
</feature>
<keyword evidence="1" id="KW-0812">Transmembrane</keyword>
<dbReference type="EMBL" id="DYUZ01000018">
    <property type="protein sequence ID" value="HJG37154.1"/>
    <property type="molecule type" value="Genomic_DNA"/>
</dbReference>
<accession>A0A921IVW7</accession>
<reference evidence="2" key="1">
    <citation type="journal article" date="2021" name="PeerJ">
        <title>Extensive microbial diversity within the chicken gut microbiome revealed by metagenomics and culture.</title>
        <authorList>
            <person name="Gilroy R."/>
            <person name="Ravi A."/>
            <person name="Getino M."/>
            <person name="Pursley I."/>
            <person name="Horton D.L."/>
            <person name="Alikhan N.F."/>
            <person name="Baker D."/>
            <person name="Gharbi K."/>
            <person name="Hall N."/>
            <person name="Watson M."/>
            <person name="Adriaenssens E.M."/>
            <person name="Foster-Nyarko E."/>
            <person name="Jarju S."/>
            <person name="Secka A."/>
            <person name="Antonio M."/>
            <person name="Oren A."/>
            <person name="Chaudhuri R.R."/>
            <person name="La Ragione R."/>
            <person name="Hildebrand F."/>
            <person name="Pallen M.J."/>
        </authorList>
    </citation>
    <scope>NUCLEOTIDE SEQUENCE</scope>
    <source>
        <strain evidence="2">ChiHjej13B12-9602</strain>
    </source>
</reference>
<evidence type="ECO:0000313" key="2">
    <source>
        <dbReference type="EMBL" id="HJG37154.1"/>
    </source>
</evidence>
<evidence type="ECO:0000256" key="1">
    <source>
        <dbReference type="SAM" id="Phobius"/>
    </source>
</evidence>
<gene>
    <name evidence="2" type="ORF">K8V70_04740</name>
</gene>
<comment type="caution">
    <text evidence="2">The sequence shown here is derived from an EMBL/GenBank/DDBJ whole genome shotgun (WGS) entry which is preliminary data.</text>
</comment>